<evidence type="ECO:0000313" key="3">
    <source>
        <dbReference type="EMBL" id="QEL65054.1"/>
    </source>
</evidence>
<gene>
    <name evidence="3" type="ORF">OTERR_15780</name>
</gene>
<dbReference type="KEGG" id="otr:OTERR_15780"/>
<dbReference type="InterPro" id="IPR052367">
    <property type="entry name" value="Thiosulfate_ST/Rhodanese-like"/>
</dbReference>
<evidence type="ECO:0000259" key="2">
    <source>
        <dbReference type="PROSITE" id="PS50206"/>
    </source>
</evidence>
<accession>A0A5C1E8T9</accession>
<dbReference type="SUPFAM" id="SSF52821">
    <property type="entry name" value="Rhodanese/Cell cycle control phosphatase"/>
    <property type="match status" value="1"/>
</dbReference>
<keyword evidence="4" id="KW-1185">Reference proteome</keyword>
<dbReference type="EMBL" id="CP022579">
    <property type="protein sequence ID" value="QEL65054.1"/>
    <property type="molecule type" value="Genomic_DNA"/>
</dbReference>
<dbReference type="Pfam" id="PF00581">
    <property type="entry name" value="Rhodanese"/>
    <property type="match status" value="1"/>
</dbReference>
<proteinExistence type="predicted"/>
<dbReference type="AlphaFoldDB" id="A0A5C1E8T9"/>
<dbReference type="RefSeq" id="WP_149425405.1">
    <property type="nucleotide sequence ID" value="NZ_CP022579.1"/>
</dbReference>
<dbReference type="PANTHER" id="PTHR45431:SF3">
    <property type="entry name" value="RHODANESE-LIKE DOMAIN-CONTAINING PROTEIN 15, CHLOROPLASTIC"/>
    <property type="match status" value="1"/>
</dbReference>
<protein>
    <recommendedName>
        <fullName evidence="2">Rhodanese domain-containing protein</fullName>
    </recommendedName>
</protein>
<evidence type="ECO:0000256" key="1">
    <source>
        <dbReference type="SAM" id="MobiDB-lite"/>
    </source>
</evidence>
<feature type="region of interest" description="Disordered" evidence="1">
    <location>
        <begin position="1"/>
        <end position="20"/>
    </location>
</feature>
<dbReference type="PANTHER" id="PTHR45431">
    <property type="entry name" value="RHODANESE-LIKE DOMAIN-CONTAINING PROTEIN 15, CHLOROPLASTIC"/>
    <property type="match status" value="1"/>
</dbReference>
<dbReference type="InterPro" id="IPR036873">
    <property type="entry name" value="Rhodanese-like_dom_sf"/>
</dbReference>
<feature type="domain" description="Rhodanese" evidence="2">
    <location>
        <begin position="57"/>
        <end position="156"/>
    </location>
</feature>
<evidence type="ECO:0000313" key="4">
    <source>
        <dbReference type="Proteomes" id="UP000323671"/>
    </source>
</evidence>
<sequence>MTAPTLAETSLPNTELPPLTTEVAPARLLDEARARARTSGLNYAGGLYPPEAWQLVASGKAVLVDVRTAEELKFVGRVPGALHVAWQTGPAMIKNPRFLRELENKVGKDDVVLFLCRSGKRSAAAAEAATAKGFSQVFNILEGFEGDLDNQQQRGDSGGWRRWGLPWVQD</sequence>
<dbReference type="Proteomes" id="UP000323671">
    <property type="component" value="Chromosome"/>
</dbReference>
<feature type="region of interest" description="Disordered" evidence="1">
    <location>
        <begin position="149"/>
        <end position="170"/>
    </location>
</feature>
<dbReference type="CDD" id="cd01522">
    <property type="entry name" value="RHOD_1"/>
    <property type="match status" value="1"/>
</dbReference>
<organism evidence="3 4">
    <name type="scientific">Oryzomicrobium terrae</name>
    <dbReference type="NCBI Taxonomy" id="1735038"/>
    <lineage>
        <taxon>Bacteria</taxon>
        <taxon>Pseudomonadati</taxon>
        <taxon>Pseudomonadota</taxon>
        <taxon>Betaproteobacteria</taxon>
        <taxon>Rhodocyclales</taxon>
        <taxon>Rhodocyclaceae</taxon>
        <taxon>Oryzomicrobium</taxon>
    </lineage>
</organism>
<reference evidence="3 4" key="1">
    <citation type="submission" date="2017-07" db="EMBL/GenBank/DDBJ databases">
        <title>Complete genome sequence of Oryzomicrobium terrae TPP412.</title>
        <authorList>
            <person name="Chiu L.-W."/>
            <person name="Lo K.-J."/>
            <person name="Tsai Y.-M."/>
            <person name="Lin S.-S."/>
            <person name="Kuo C.-H."/>
            <person name="Liu C.-T."/>
        </authorList>
    </citation>
    <scope>NUCLEOTIDE SEQUENCE [LARGE SCALE GENOMIC DNA]</scope>
    <source>
        <strain evidence="3 4">TPP412</strain>
    </source>
</reference>
<dbReference type="Gene3D" id="3.40.250.10">
    <property type="entry name" value="Rhodanese-like domain"/>
    <property type="match status" value="1"/>
</dbReference>
<dbReference type="InterPro" id="IPR001763">
    <property type="entry name" value="Rhodanese-like_dom"/>
</dbReference>
<name>A0A5C1E8T9_9RHOO</name>
<dbReference type="SMART" id="SM00450">
    <property type="entry name" value="RHOD"/>
    <property type="match status" value="1"/>
</dbReference>
<dbReference type="PROSITE" id="PS50206">
    <property type="entry name" value="RHODANESE_3"/>
    <property type="match status" value="1"/>
</dbReference>